<dbReference type="SUPFAM" id="SSF48498">
    <property type="entry name" value="Tetracyclin repressor-like, C-terminal domain"/>
    <property type="match status" value="1"/>
</dbReference>
<dbReference type="PRINTS" id="PR00455">
    <property type="entry name" value="HTHTETR"/>
</dbReference>
<evidence type="ECO:0000259" key="7">
    <source>
        <dbReference type="PROSITE" id="PS50977"/>
    </source>
</evidence>
<dbReference type="InterPro" id="IPR013572">
    <property type="entry name" value="Tscrpt_reg_MAATS_C"/>
</dbReference>
<keyword evidence="1" id="KW-0678">Repressor</keyword>
<feature type="region of interest" description="Disordered" evidence="6">
    <location>
        <begin position="1"/>
        <end position="20"/>
    </location>
</feature>
<dbReference type="Gene3D" id="1.10.357.10">
    <property type="entry name" value="Tetracycline Repressor, domain 2"/>
    <property type="match status" value="1"/>
</dbReference>
<dbReference type="Pfam" id="PF08361">
    <property type="entry name" value="TetR_C_2"/>
    <property type="match status" value="1"/>
</dbReference>
<protein>
    <submittedName>
        <fullName evidence="8">TetR/AcrR family transcriptional regulator</fullName>
    </submittedName>
</protein>
<comment type="caution">
    <text evidence="8">The sequence shown here is derived from an EMBL/GenBank/DDBJ whole genome shotgun (WGS) entry which is preliminary data.</text>
</comment>
<keyword evidence="4" id="KW-0804">Transcription</keyword>
<dbReference type="EMBL" id="VTUX01000003">
    <property type="protein sequence ID" value="KAA1192371.1"/>
    <property type="molecule type" value="Genomic_DNA"/>
</dbReference>
<dbReference type="InterPro" id="IPR036271">
    <property type="entry name" value="Tet_transcr_reg_TetR-rel_C_sf"/>
</dbReference>
<dbReference type="SUPFAM" id="SSF46689">
    <property type="entry name" value="Homeodomain-like"/>
    <property type="match status" value="1"/>
</dbReference>
<gene>
    <name evidence="8" type="ORF">F0M18_06755</name>
</gene>
<accession>A0A5B0X229</accession>
<dbReference type="InterPro" id="IPR001647">
    <property type="entry name" value="HTH_TetR"/>
</dbReference>
<proteinExistence type="predicted"/>
<feature type="domain" description="HTH tetR-type" evidence="7">
    <location>
        <begin position="21"/>
        <end position="81"/>
    </location>
</feature>
<evidence type="ECO:0000256" key="6">
    <source>
        <dbReference type="SAM" id="MobiDB-lite"/>
    </source>
</evidence>
<keyword evidence="9" id="KW-1185">Reference proteome</keyword>
<evidence type="ECO:0000256" key="2">
    <source>
        <dbReference type="ARBA" id="ARBA00023015"/>
    </source>
</evidence>
<evidence type="ECO:0000256" key="4">
    <source>
        <dbReference type="ARBA" id="ARBA00023163"/>
    </source>
</evidence>
<feature type="DNA-binding region" description="H-T-H motif" evidence="5">
    <location>
        <begin position="44"/>
        <end position="63"/>
    </location>
</feature>
<dbReference type="PROSITE" id="PS50977">
    <property type="entry name" value="HTH_TETR_2"/>
    <property type="match status" value="1"/>
</dbReference>
<reference evidence="8 9" key="1">
    <citation type="submission" date="2019-09" db="EMBL/GenBank/DDBJ databases">
        <authorList>
            <person name="Chen X.-Y."/>
        </authorList>
    </citation>
    <scope>NUCLEOTIDE SEQUENCE [LARGE SCALE GENOMIC DNA]</scope>
    <source>
        <strain evidence="8 9">NY5</strain>
    </source>
</reference>
<dbReference type="InterPro" id="IPR050109">
    <property type="entry name" value="HTH-type_TetR-like_transc_reg"/>
</dbReference>
<dbReference type="AlphaFoldDB" id="A0A5B0X229"/>
<dbReference type="PANTHER" id="PTHR30055">
    <property type="entry name" value="HTH-TYPE TRANSCRIPTIONAL REGULATOR RUTR"/>
    <property type="match status" value="1"/>
</dbReference>
<dbReference type="RefSeq" id="WP_149610663.1">
    <property type="nucleotide sequence ID" value="NZ_VTUX01000003.1"/>
</dbReference>
<evidence type="ECO:0000313" key="9">
    <source>
        <dbReference type="Proteomes" id="UP000323708"/>
    </source>
</evidence>
<organism evidence="8 9">
    <name type="scientific">Pseudohalioglobus sediminis</name>
    <dbReference type="NCBI Taxonomy" id="2606449"/>
    <lineage>
        <taxon>Bacteria</taxon>
        <taxon>Pseudomonadati</taxon>
        <taxon>Pseudomonadota</taxon>
        <taxon>Gammaproteobacteria</taxon>
        <taxon>Cellvibrionales</taxon>
        <taxon>Halieaceae</taxon>
        <taxon>Pseudohalioglobus</taxon>
    </lineage>
</organism>
<dbReference type="Proteomes" id="UP000323708">
    <property type="component" value="Unassembled WGS sequence"/>
</dbReference>
<dbReference type="GO" id="GO:0003700">
    <property type="term" value="F:DNA-binding transcription factor activity"/>
    <property type="evidence" value="ECO:0007669"/>
    <property type="project" value="TreeGrafter"/>
</dbReference>
<keyword evidence="3 5" id="KW-0238">DNA-binding</keyword>
<dbReference type="InterPro" id="IPR009057">
    <property type="entry name" value="Homeodomain-like_sf"/>
</dbReference>
<dbReference type="PANTHER" id="PTHR30055:SF226">
    <property type="entry name" value="HTH-TYPE TRANSCRIPTIONAL REGULATOR PKSA"/>
    <property type="match status" value="1"/>
</dbReference>
<feature type="compositionally biased region" description="Polar residues" evidence="6">
    <location>
        <begin position="1"/>
        <end position="18"/>
    </location>
</feature>
<name>A0A5B0X229_9GAMM</name>
<evidence type="ECO:0000313" key="8">
    <source>
        <dbReference type="EMBL" id="KAA1192371.1"/>
    </source>
</evidence>
<dbReference type="GO" id="GO:0000976">
    <property type="term" value="F:transcription cis-regulatory region binding"/>
    <property type="evidence" value="ECO:0007669"/>
    <property type="project" value="TreeGrafter"/>
</dbReference>
<evidence type="ECO:0000256" key="5">
    <source>
        <dbReference type="PROSITE-ProRule" id="PRU00335"/>
    </source>
</evidence>
<dbReference type="Pfam" id="PF00440">
    <property type="entry name" value="TetR_N"/>
    <property type="match status" value="1"/>
</dbReference>
<evidence type="ECO:0000256" key="3">
    <source>
        <dbReference type="ARBA" id="ARBA00023125"/>
    </source>
</evidence>
<sequence>MSDPQASTRGTARMTQAERTALSDQRMFDAAIELINERGTQKTTLKEIGERAGYSRGLANYRFGSKDGLMMELFERFDGAWKSHLEDYIGDARGLEALKQAACALRDFLKKESNYMRAMYLLWYECLGHDSEMRRTLAQHHDVYRADARRWIEQGMEAGTVSPKIDAAQTATHYCAFVFGIVYQWLVNAEALDLDAVFDSYIDNTIDNLANH</sequence>
<keyword evidence="2" id="KW-0805">Transcription regulation</keyword>
<evidence type="ECO:0000256" key="1">
    <source>
        <dbReference type="ARBA" id="ARBA00022491"/>
    </source>
</evidence>